<sequence length="832" mass="94725">MNGGGAERHRKMTMNQGWLAAGGGEDGHPSNTKKLDELPERFINRYVLVLTVALMTVRGLGVLAFAWSTVVLLGGFVTLLGRLDFWFITLISFAQSARIFGAVADEQYLYFVELLSRPIIGTAKRMLNQVCCGNKKQSATTPQRSYEESNEEPRACCNRFPSLGMKDATTMLIKIGLPIPLVLVVLHPVFVLFNIVASFVRLWRKDYGQEANLKPAVVIFYSLAFSQGVLYLLWLILDVGKVLPVRLVVQKYGFHGTWSTQYVRRYLIDTKFKCLKDLSAIKGRNLITYASGLLDSDYMKDYLCGERILVYFIEREMLPRQDLIRSSRKRIQKLIMMLSWTDEHYQEIRLLASKIVAHVAGHVSIAQFPGTLESVSSLLDPSENNHILFRSSSSPDRRGNDADHTVQIKIDDAHGRQECQLIEHGLIILHKFTLDTNNCIEMCKSDVLIMHILAWICSKPFIPVNEQAEWIDILTRSFKVLNQLTSVRGQAGNEVRKKVKFELEPSWINGYGSHPEIQMLAIDLHMQVFLKHFEEPQEFIINNSNSDKHKQNKPSPKSDKRENFLMVILNIFLSYKDMENEGIGSVASRKVQVKAGEAIAMVSAEEKNYEAMLKVKGDIVIELYHIIFSKTEIEYRAIAADIFKRFYANAVREPKEVLQKVLDLLQTSMESETLGNGDLPVYPDSSKHPDSKCNQQNYVKRLQAALLRIICVIHRSRQITAKDLVDVVGSVSYKSCYVGLLKELVDRNKRGTTAYPIEIVKWAAMIVDLMIQSKTELVQQIREEGIVDSLIEASNIMSGVDSWTIFRHIHRRGVVWNQTLAEIVKDIKNRTY</sequence>
<feature type="transmembrane region" description="Helical" evidence="1">
    <location>
        <begin position="179"/>
        <end position="203"/>
    </location>
</feature>
<dbReference type="AlphaFoldDB" id="A0A2T8I979"/>
<dbReference type="PANTHER" id="PTHR33115:SF69">
    <property type="entry name" value="GENOME ASSEMBLY, CHROMOSOME: II"/>
    <property type="match status" value="1"/>
</dbReference>
<dbReference type="Proteomes" id="UP000243499">
    <property type="component" value="Chromosome 8"/>
</dbReference>
<evidence type="ECO:0000256" key="1">
    <source>
        <dbReference type="SAM" id="Phobius"/>
    </source>
</evidence>
<reference evidence="2" key="1">
    <citation type="submission" date="2018-04" db="EMBL/GenBank/DDBJ databases">
        <title>WGS assembly of Panicum hallii.</title>
        <authorList>
            <person name="Lovell J."/>
            <person name="Jenkins J."/>
            <person name="Lowry D."/>
            <person name="Mamidi S."/>
            <person name="Sreedasyam A."/>
            <person name="Weng X."/>
            <person name="Barry K."/>
            <person name="Bonette J."/>
            <person name="Campitelli B."/>
            <person name="Daum C."/>
            <person name="Gordon S."/>
            <person name="Gould B."/>
            <person name="Lipzen A."/>
            <person name="Macqueen A."/>
            <person name="Palacio-Mejia J."/>
            <person name="Plott C."/>
            <person name="Shakirov E."/>
            <person name="Shu S."/>
            <person name="Yoshinaga Y."/>
            <person name="Zane M."/>
            <person name="Rokhsar D."/>
            <person name="Grimwood J."/>
            <person name="Schmutz J."/>
            <person name="Juenger T."/>
        </authorList>
    </citation>
    <scope>NUCLEOTIDE SEQUENCE [LARGE SCALE GENOMIC DNA]</scope>
    <source>
        <strain evidence="2">FIL2</strain>
    </source>
</reference>
<evidence type="ECO:0000313" key="2">
    <source>
        <dbReference type="EMBL" id="PVH34233.1"/>
    </source>
</evidence>
<organism evidence="2">
    <name type="scientific">Panicum hallii</name>
    <dbReference type="NCBI Taxonomy" id="206008"/>
    <lineage>
        <taxon>Eukaryota</taxon>
        <taxon>Viridiplantae</taxon>
        <taxon>Streptophyta</taxon>
        <taxon>Embryophyta</taxon>
        <taxon>Tracheophyta</taxon>
        <taxon>Spermatophyta</taxon>
        <taxon>Magnoliopsida</taxon>
        <taxon>Liliopsida</taxon>
        <taxon>Poales</taxon>
        <taxon>Poaceae</taxon>
        <taxon>PACMAD clade</taxon>
        <taxon>Panicoideae</taxon>
        <taxon>Panicodae</taxon>
        <taxon>Paniceae</taxon>
        <taxon>Panicinae</taxon>
        <taxon>Panicum</taxon>
        <taxon>Panicum sect. Panicum</taxon>
    </lineage>
</organism>
<dbReference type="SUPFAM" id="SSF48371">
    <property type="entry name" value="ARM repeat"/>
    <property type="match status" value="1"/>
</dbReference>
<name>A0A2T8I979_9POAL</name>
<accession>A0A2T8I979</accession>
<gene>
    <name evidence="2" type="ORF">PAHAL_8G178200</name>
</gene>
<feature type="transmembrane region" description="Helical" evidence="1">
    <location>
        <begin position="215"/>
        <end position="237"/>
    </location>
</feature>
<dbReference type="EMBL" id="CM008053">
    <property type="protein sequence ID" value="PVH34233.1"/>
    <property type="molecule type" value="Genomic_DNA"/>
</dbReference>
<dbReference type="Gramene" id="PVH34233">
    <property type="protein sequence ID" value="PVH34233"/>
    <property type="gene ID" value="PAHAL_8G178200"/>
</dbReference>
<feature type="transmembrane region" description="Helical" evidence="1">
    <location>
        <begin position="46"/>
        <end position="73"/>
    </location>
</feature>
<keyword evidence="1" id="KW-0472">Membrane</keyword>
<dbReference type="InterPro" id="IPR016024">
    <property type="entry name" value="ARM-type_fold"/>
</dbReference>
<keyword evidence="1" id="KW-0812">Transmembrane</keyword>
<evidence type="ECO:0008006" key="3">
    <source>
        <dbReference type="Google" id="ProtNLM"/>
    </source>
</evidence>
<dbReference type="PANTHER" id="PTHR33115">
    <property type="entry name" value="ARM REPEAT SUPERFAMILY PROTEIN"/>
    <property type="match status" value="1"/>
</dbReference>
<keyword evidence="1" id="KW-1133">Transmembrane helix</keyword>
<protein>
    <recommendedName>
        <fullName evidence="3">DUF4220 domain-containing protein</fullName>
    </recommendedName>
</protein>
<proteinExistence type="predicted"/>